<comment type="caution">
    <text evidence="2">The sequence shown here is derived from an EMBL/GenBank/DDBJ whole genome shotgun (WGS) entry which is preliminary data.</text>
</comment>
<sequence length="92" mass="9575">MTSRGRGRKLVVGGVVLAAVLVAVGVFLWRSEPAGFGWFSYEPLTSEETVSSLVFVSTRRYAALGLFAAGLVLLGGVSGFALGRRSAPNAAD</sequence>
<accession>W9G7V9</accession>
<feature type="transmembrane region" description="Helical" evidence="1">
    <location>
        <begin position="61"/>
        <end position="82"/>
    </location>
</feature>
<dbReference type="STRING" id="1386089.N865_07145"/>
<keyword evidence="1" id="KW-1133">Transmembrane helix</keyword>
<organism evidence="2 3">
    <name type="scientific">Intrasporangium oryzae NRRL B-24470</name>
    <dbReference type="NCBI Taxonomy" id="1386089"/>
    <lineage>
        <taxon>Bacteria</taxon>
        <taxon>Bacillati</taxon>
        <taxon>Actinomycetota</taxon>
        <taxon>Actinomycetes</taxon>
        <taxon>Micrococcales</taxon>
        <taxon>Intrasporangiaceae</taxon>
        <taxon>Intrasporangium</taxon>
    </lineage>
</organism>
<feature type="transmembrane region" description="Helical" evidence="1">
    <location>
        <begin position="10"/>
        <end position="29"/>
    </location>
</feature>
<keyword evidence="3" id="KW-1185">Reference proteome</keyword>
<gene>
    <name evidence="2" type="ORF">N865_07145</name>
</gene>
<proteinExistence type="predicted"/>
<dbReference type="RefSeq" id="WP_034803996.1">
    <property type="nucleotide sequence ID" value="NZ_AWSA01000014.1"/>
</dbReference>
<evidence type="ECO:0000256" key="1">
    <source>
        <dbReference type="SAM" id="Phobius"/>
    </source>
</evidence>
<keyword evidence="1" id="KW-0812">Transmembrane</keyword>
<dbReference type="Proteomes" id="UP000019489">
    <property type="component" value="Unassembled WGS sequence"/>
</dbReference>
<evidence type="ECO:0000313" key="3">
    <source>
        <dbReference type="Proteomes" id="UP000019489"/>
    </source>
</evidence>
<reference evidence="2 3" key="1">
    <citation type="submission" date="2013-08" db="EMBL/GenBank/DDBJ databases">
        <title>Intrasporangium oryzae NRRL B-24470.</title>
        <authorList>
            <person name="Liu H."/>
            <person name="Wang G."/>
        </authorList>
    </citation>
    <scope>NUCLEOTIDE SEQUENCE [LARGE SCALE GENOMIC DNA]</scope>
    <source>
        <strain evidence="2 3">NRRL B-24470</strain>
    </source>
</reference>
<dbReference type="EMBL" id="AWSA01000014">
    <property type="protein sequence ID" value="EWT02105.1"/>
    <property type="molecule type" value="Genomic_DNA"/>
</dbReference>
<dbReference type="AlphaFoldDB" id="W9G7V9"/>
<name>W9G7V9_9MICO</name>
<protein>
    <submittedName>
        <fullName evidence="2">Uncharacterized protein</fullName>
    </submittedName>
</protein>
<keyword evidence="1" id="KW-0472">Membrane</keyword>
<evidence type="ECO:0000313" key="2">
    <source>
        <dbReference type="EMBL" id="EWT02105.1"/>
    </source>
</evidence>